<sequence>MATTKALIALMALPIVAQAQDMNHAGHDMAKEHGGETYHMMRLETDYGAGPHGNFGRWDLDGWIGTDENKLWLKSEGEQGKSKLEDAEFWAMYSRNVATFWDVQAGIRHDEPDSTTYAVFGVNGLAPYWFETEAHMFVSDKGDVSARLREENDFLLTQKLIAQPYAEINLYAQDVPEKHVGAGISDGKIGLQTRYEFTRKFAPYVDFSYGRKFGETAAIAKTNGEDNNEFIGAVGLRLMF</sequence>
<dbReference type="Pfam" id="PF05275">
    <property type="entry name" value="CopB"/>
    <property type="match status" value="1"/>
</dbReference>
<proteinExistence type="predicted"/>
<organism evidence="2 3">
    <name type="scientific">Blastochloris viridis</name>
    <name type="common">Rhodopseudomonas viridis</name>
    <dbReference type="NCBI Taxonomy" id="1079"/>
    <lineage>
        <taxon>Bacteria</taxon>
        <taxon>Pseudomonadati</taxon>
        <taxon>Pseudomonadota</taxon>
        <taxon>Alphaproteobacteria</taxon>
        <taxon>Hyphomicrobiales</taxon>
        <taxon>Blastochloridaceae</taxon>
        <taxon>Blastochloris</taxon>
    </lineage>
</organism>
<comment type="caution">
    <text evidence="2">The sequence shown here is derived from an EMBL/GenBank/DDBJ whole genome shotgun (WGS) entry which is preliminary data.</text>
</comment>
<evidence type="ECO:0000256" key="1">
    <source>
        <dbReference type="SAM" id="SignalP"/>
    </source>
</evidence>
<dbReference type="GO" id="GO:0009279">
    <property type="term" value="C:cell outer membrane"/>
    <property type="evidence" value="ECO:0007669"/>
    <property type="project" value="InterPro"/>
</dbReference>
<dbReference type="GO" id="GO:0006878">
    <property type="term" value="P:intracellular copper ion homeostasis"/>
    <property type="evidence" value="ECO:0007669"/>
    <property type="project" value="InterPro"/>
</dbReference>
<evidence type="ECO:0000313" key="3">
    <source>
        <dbReference type="Proteomes" id="UP000320948"/>
    </source>
</evidence>
<protein>
    <submittedName>
        <fullName evidence="2">Copper resistance protein B</fullName>
    </submittedName>
</protein>
<dbReference type="Proteomes" id="UP000320948">
    <property type="component" value="Unassembled WGS sequence"/>
</dbReference>
<feature type="signal peptide" evidence="1">
    <location>
        <begin position="1"/>
        <end position="19"/>
    </location>
</feature>
<keyword evidence="1" id="KW-0732">Signal</keyword>
<dbReference type="AlphaFoldDB" id="A0A6N4RDG8"/>
<dbReference type="GO" id="GO:0005507">
    <property type="term" value="F:copper ion binding"/>
    <property type="evidence" value="ECO:0007669"/>
    <property type="project" value="InterPro"/>
</dbReference>
<gene>
    <name evidence="2" type="ORF">DI628_00345</name>
</gene>
<evidence type="ECO:0000313" key="2">
    <source>
        <dbReference type="EMBL" id="TKW61114.1"/>
    </source>
</evidence>
<dbReference type="EMBL" id="VAFM01000001">
    <property type="protein sequence ID" value="TKW61114.1"/>
    <property type="molecule type" value="Genomic_DNA"/>
</dbReference>
<name>A0A6N4RDG8_BLAVI</name>
<accession>A0A6N4RDG8</accession>
<reference evidence="2 3" key="1">
    <citation type="journal article" date="2017" name="Nat. Commun.">
        <title>In situ click chemistry generation of cyclooxygenase-2 inhibitors.</title>
        <authorList>
            <person name="Bhardwaj A."/>
            <person name="Kaur J."/>
            <person name="Wuest M."/>
            <person name="Wuest F."/>
        </authorList>
    </citation>
    <scope>NUCLEOTIDE SEQUENCE [LARGE SCALE GENOMIC DNA]</scope>
    <source>
        <strain evidence="2">S2_018_000_R2_106</strain>
    </source>
</reference>
<feature type="chain" id="PRO_5026823950" evidence="1">
    <location>
        <begin position="20"/>
        <end position="240"/>
    </location>
</feature>
<dbReference type="InterPro" id="IPR007939">
    <property type="entry name" value="Cu-R_B_prcur"/>
</dbReference>